<evidence type="ECO:0000256" key="1">
    <source>
        <dbReference type="SAM" id="MobiDB-lite"/>
    </source>
</evidence>
<reference evidence="2 3" key="2">
    <citation type="journal article" date="2015" name="Eukaryot. Cell">
        <title>Asexual propagation of a virulent clone complex in a human and feline outbreak of sporotrichosis.</title>
        <authorList>
            <person name="Teixeira Mde M."/>
            <person name="Rodrigues A.M."/>
            <person name="Tsui C.K."/>
            <person name="de Almeida L.G."/>
            <person name="Van Diepeningen A.D."/>
            <person name="van den Ende B.G."/>
            <person name="Fernandes G.F."/>
            <person name="Kano R."/>
            <person name="Hamelin R.C."/>
            <person name="Lopes-Bezerra L.M."/>
            <person name="Vasconcelos A.T."/>
            <person name="de Hoog S."/>
            <person name="de Camargo Z.P."/>
            <person name="Felipe M.S."/>
        </authorList>
    </citation>
    <scope>NUCLEOTIDE SEQUENCE [LARGE SCALE GENOMIC DNA]</scope>
    <source>
        <strain evidence="2 3">1099-18</strain>
    </source>
</reference>
<dbReference type="VEuPathDB" id="FungiDB:SPSK_01280"/>
<dbReference type="KEGG" id="ssck:SPSK_01280"/>
<feature type="region of interest" description="Disordered" evidence="1">
    <location>
        <begin position="1"/>
        <end position="36"/>
    </location>
</feature>
<proteinExistence type="predicted"/>
<dbReference type="GeneID" id="27663487"/>
<feature type="compositionally biased region" description="Basic residues" evidence="1">
    <location>
        <begin position="1"/>
        <end position="13"/>
    </location>
</feature>
<reference evidence="2 3" key="1">
    <citation type="journal article" date="2014" name="BMC Genomics">
        <title>Comparative genomics of the major fungal agents of human and animal Sporotrichosis: Sporothrix schenckii and Sporothrix brasiliensis.</title>
        <authorList>
            <person name="Teixeira M.M."/>
            <person name="de Almeida L.G."/>
            <person name="Kubitschek-Barreira P."/>
            <person name="Alves F.L."/>
            <person name="Kioshima E.S."/>
            <person name="Abadio A.K."/>
            <person name="Fernandes L."/>
            <person name="Derengowski L.S."/>
            <person name="Ferreira K.S."/>
            <person name="Souza R.C."/>
            <person name="Ruiz J.C."/>
            <person name="de Andrade N.C."/>
            <person name="Paes H.C."/>
            <person name="Nicola A.M."/>
            <person name="Albuquerque P."/>
            <person name="Gerber A.L."/>
            <person name="Martins V.P."/>
            <person name="Peconick L.D."/>
            <person name="Neto A.V."/>
            <person name="Chaucanez C.B."/>
            <person name="Silva P.A."/>
            <person name="Cunha O.L."/>
            <person name="de Oliveira F.F."/>
            <person name="dos Santos T.C."/>
            <person name="Barros A.L."/>
            <person name="Soares M.A."/>
            <person name="de Oliveira L.M."/>
            <person name="Marini M.M."/>
            <person name="Villalobos-Duno H."/>
            <person name="Cunha M.M."/>
            <person name="de Hoog S."/>
            <person name="da Silveira J.F."/>
            <person name="Henrissat B."/>
            <person name="Nino-Vega G.A."/>
            <person name="Cisalpino P.S."/>
            <person name="Mora-Montes H.M."/>
            <person name="Almeida S.R."/>
            <person name="Stajich J.E."/>
            <person name="Lopes-Bezerra L.M."/>
            <person name="Vasconcelos A.T."/>
            <person name="Felipe M.S."/>
        </authorList>
    </citation>
    <scope>NUCLEOTIDE SEQUENCE [LARGE SCALE GENOMIC DNA]</scope>
    <source>
        <strain evidence="2 3">1099-18</strain>
    </source>
</reference>
<comment type="caution">
    <text evidence="2">The sequence shown here is derived from an EMBL/GenBank/DDBJ whole genome shotgun (WGS) entry which is preliminary data.</text>
</comment>
<name>A0A0F2LVM1_SPOSC</name>
<evidence type="ECO:0000313" key="2">
    <source>
        <dbReference type="EMBL" id="KJR81512.1"/>
    </source>
</evidence>
<dbReference type="Proteomes" id="UP000033710">
    <property type="component" value="Unassembled WGS sequence"/>
</dbReference>
<dbReference type="EMBL" id="AXCR01000011">
    <property type="protein sequence ID" value="KJR81512.1"/>
    <property type="molecule type" value="Genomic_DNA"/>
</dbReference>
<sequence>MTKTRKGQTRKVRYVQEGKGQHRARKGHDINKLWSGKEPARKPRECLCRTREKKAKCHWEGGRGTFDGKTVASRMRRRDVERKGEEVLARKEGDTDDRIARGKDALQQKEAVALRNSRRRKKYQDVCCWMRVKNRGKGLEEE</sequence>
<accession>A0A0F2LVM1</accession>
<gene>
    <name evidence="2" type="ORF">SPSK_01280</name>
</gene>
<organism evidence="2 3">
    <name type="scientific">Sporothrix schenckii 1099-18</name>
    <dbReference type="NCBI Taxonomy" id="1397361"/>
    <lineage>
        <taxon>Eukaryota</taxon>
        <taxon>Fungi</taxon>
        <taxon>Dikarya</taxon>
        <taxon>Ascomycota</taxon>
        <taxon>Pezizomycotina</taxon>
        <taxon>Sordariomycetes</taxon>
        <taxon>Sordariomycetidae</taxon>
        <taxon>Ophiostomatales</taxon>
        <taxon>Ophiostomataceae</taxon>
        <taxon>Sporothrix</taxon>
    </lineage>
</organism>
<protein>
    <submittedName>
        <fullName evidence="2">Uncharacterized protein</fullName>
    </submittedName>
</protein>
<dbReference type="AlphaFoldDB" id="A0A0F2LVM1"/>
<evidence type="ECO:0000313" key="3">
    <source>
        <dbReference type="Proteomes" id="UP000033710"/>
    </source>
</evidence>
<dbReference type="RefSeq" id="XP_016584188.1">
    <property type="nucleotide sequence ID" value="XM_016728210.1"/>
</dbReference>